<dbReference type="AlphaFoldDB" id="A0A1M4PPG4"/>
<name>A0A1M4PPG4_9FIRM</name>
<protein>
    <recommendedName>
        <fullName evidence="3">Transposase</fullName>
    </recommendedName>
</protein>
<organism evidence="1 2">
    <name type="scientific">[Clostridium] ultunense Esp</name>
    <dbReference type="NCBI Taxonomy" id="1288971"/>
    <lineage>
        <taxon>Bacteria</taxon>
        <taxon>Bacillati</taxon>
        <taxon>Bacillota</taxon>
        <taxon>Tissierellia</taxon>
        <taxon>Tissierellales</taxon>
        <taxon>Tepidimicrobiaceae</taxon>
        <taxon>Schnuerera</taxon>
    </lineage>
</organism>
<gene>
    <name evidence="1" type="ORF">CUESP1_2008</name>
</gene>
<keyword evidence="2" id="KW-1185">Reference proteome</keyword>
<dbReference type="Proteomes" id="UP000245423">
    <property type="component" value="Chromosome 1"/>
</dbReference>
<accession>A0A1M4PPG4</accession>
<evidence type="ECO:0000313" key="1">
    <source>
        <dbReference type="EMBL" id="SHD77365.1"/>
    </source>
</evidence>
<dbReference type="EMBL" id="LT669839">
    <property type="protein sequence ID" value="SHD77365.1"/>
    <property type="molecule type" value="Genomic_DNA"/>
</dbReference>
<sequence>MMYYLHIVSRGRFICSLSTYKKFDSELQNMFTNKTGINIDYLWEWKNYG</sequence>
<reference evidence="1 2" key="1">
    <citation type="submission" date="2016-11" db="EMBL/GenBank/DDBJ databases">
        <authorList>
            <person name="Manzoor S."/>
        </authorList>
    </citation>
    <scope>NUCLEOTIDE SEQUENCE [LARGE SCALE GENOMIC DNA]</scope>
    <source>
        <strain evidence="1">Clostridium ultunense strain Esp</strain>
    </source>
</reference>
<evidence type="ECO:0000313" key="2">
    <source>
        <dbReference type="Proteomes" id="UP000245423"/>
    </source>
</evidence>
<proteinExistence type="predicted"/>
<evidence type="ECO:0008006" key="3">
    <source>
        <dbReference type="Google" id="ProtNLM"/>
    </source>
</evidence>